<comment type="catalytic activity">
    <reaction evidence="6 7">
        <text>(2-aminoethyl)phosphonate + pyruvate = phosphonoacetaldehyde + L-alanine</text>
        <dbReference type="Rhea" id="RHEA:17021"/>
        <dbReference type="ChEBI" id="CHEBI:15361"/>
        <dbReference type="ChEBI" id="CHEBI:57418"/>
        <dbReference type="ChEBI" id="CHEBI:57972"/>
        <dbReference type="ChEBI" id="CHEBI:58383"/>
        <dbReference type="EC" id="2.6.1.37"/>
    </reaction>
</comment>
<evidence type="ECO:0000313" key="11">
    <source>
        <dbReference type="EMBL" id="GEL80159.1"/>
    </source>
</evidence>
<feature type="modified residue" description="N6-(pyridoxal phosphate)lysine" evidence="7 9">
    <location>
        <position position="210"/>
    </location>
</feature>
<reference evidence="12 13" key="1">
    <citation type="submission" date="2017-05" db="EMBL/GenBank/DDBJ databases">
        <title>The Genome Sequence of Enterococcus mundtii 6B1_DIV0119.</title>
        <authorList>
            <consortium name="The Broad Institute Genomics Platform"/>
            <consortium name="The Broad Institute Genomic Center for Infectious Diseases"/>
            <person name="Earl A."/>
            <person name="Manson A."/>
            <person name="Schwartman J."/>
            <person name="Gilmore M."/>
            <person name="Abouelleil A."/>
            <person name="Cao P."/>
            <person name="Chapman S."/>
            <person name="Cusick C."/>
            <person name="Shea T."/>
            <person name="Young S."/>
            <person name="Neafsey D."/>
            <person name="Nusbaum C."/>
            <person name="Birren B."/>
        </authorList>
    </citation>
    <scope>NUCLEOTIDE SEQUENCE [LARGE SCALE GENOMIC DNA]</scope>
    <source>
        <strain evidence="12 13">6B1_DIV0119</strain>
    </source>
</reference>
<evidence type="ECO:0000256" key="9">
    <source>
        <dbReference type="PIRSR" id="PIRSR000524-50"/>
    </source>
</evidence>
<evidence type="ECO:0000256" key="1">
    <source>
        <dbReference type="ARBA" id="ARBA00001933"/>
    </source>
</evidence>
<comment type="subunit">
    <text evidence="7">Homodimer.</text>
</comment>
<name>A0A1L8UX18_ENTMU</name>
<evidence type="ECO:0000256" key="2">
    <source>
        <dbReference type="ARBA" id="ARBA00022576"/>
    </source>
</evidence>
<feature type="domain" description="Aminotransferase class V" evidence="10">
    <location>
        <begin position="54"/>
        <end position="342"/>
    </location>
</feature>
<dbReference type="PIRSF" id="PIRSF000524">
    <property type="entry name" value="SPT"/>
    <property type="match status" value="1"/>
</dbReference>
<dbReference type="HAMAP" id="MF_01376">
    <property type="entry name" value="PhnW_aminotrans_5"/>
    <property type="match status" value="1"/>
</dbReference>
<evidence type="ECO:0000256" key="8">
    <source>
        <dbReference type="PIRSR" id="PIRSR000524-1"/>
    </source>
</evidence>
<dbReference type="InterPro" id="IPR024169">
    <property type="entry name" value="SP_NH2Trfase/AEP_transaminase"/>
</dbReference>
<dbReference type="NCBIfam" id="TIGR02326">
    <property type="entry name" value="transamin_PhnW"/>
    <property type="match status" value="1"/>
</dbReference>
<dbReference type="EC" id="2.6.1.37" evidence="7"/>
<dbReference type="RefSeq" id="WP_071866839.1">
    <property type="nucleotide sequence ID" value="NZ_BJWA01000007.1"/>
</dbReference>
<dbReference type="GO" id="GO:0047304">
    <property type="term" value="F:2-aminoethylphosphonate-pyruvate transaminase activity"/>
    <property type="evidence" value="ECO:0007669"/>
    <property type="project" value="UniProtKB-UniRule"/>
</dbReference>
<dbReference type="PANTHER" id="PTHR42778">
    <property type="entry name" value="2-AMINOETHYLPHOSPHONATE--PYRUVATE TRANSAMINASE"/>
    <property type="match status" value="1"/>
</dbReference>
<dbReference type="Gene3D" id="3.40.640.10">
    <property type="entry name" value="Type I PLP-dependent aspartate aminotransferase-like (Major domain)"/>
    <property type="match status" value="1"/>
</dbReference>
<dbReference type="InterPro" id="IPR000192">
    <property type="entry name" value="Aminotrans_V_dom"/>
</dbReference>
<dbReference type="AlphaFoldDB" id="A0A1L8UX18"/>
<organism evidence="12 13">
    <name type="scientific">Enterococcus mundtii</name>
    <dbReference type="NCBI Taxonomy" id="53346"/>
    <lineage>
        <taxon>Bacteria</taxon>
        <taxon>Bacillati</taxon>
        <taxon>Bacillota</taxon>
        <taxon>Bacilli</taxon>
        <taxon>Lactobacillales</taxon>
        <taxon>Enterococcaceae</taxon>
        <taxon>Enterococcus</taxon>
    </lineage>
</organism>
<keyword evidence="14" id="KW-1185">Reference proteome</keyword>
<dbReference type="EMBL" id="BJWA01000007">
    <property type="protein sequence ID" value="GEL80159.1"/>
    <property type="molecule type" value="Genomic_DNA"/>
</dbReference>
<gene>
    <name evidence="7 11" type="primary">phnW</name>
    <name evidence="12" type="ORF">A5802_001525</name>
    <name evidence="11" type="ORF">EMU01_13030</name>
</gene>
<comment type="function">
    <text evidence="7">Involved in phosphonate degradation.</text>
</comment>
<evidence type="ECO:0000256" key="5">
    <source>
        <dbReference type="ARBA" id="ARBA00023317"/>
    </source>
</evidence>
<evidence type="ECO:0000313" key="13">
    <source>
        <dbReference type="Proteomes" id="UP000195024"/>
    </source>
</evidence>
<dbReference type="Gene3D" id="3.90.1150.10">
    <property type="entry name" value="Aspartate Aminotransferase, domain 1"/>
    <property type="match status" value="1"/>
</dbReference>
<evidence type="ECO:0000313" key="14">
    <source>
        <dbReference type="Proteomes" id="UP000321175"/>
    </source>
</evidence>
<dbReference type="InterPro" id="IPR015424">
    <property type="entry name" value="PyrdxlP-dep_Trfase"/>
</dbReference>
<dbReference type="InterPro" id="IPR012703">
    <property type="entry name" value="NH2EtPonate_pyrv_transaminase"/>
</dbReference>
<dbReference type="Proteomes" id="UP000321175">
    <property type="component" value="Unassembled WGS sequence"/>
</dbReference>
<dbReference type="NCBIfam" id="NF010006">
    <property type="entry name" value="PRK13479.1"/>
    <property type="match status" value="1"/>
</dbReference>
<evidence type="ECO:0000256" key="7">
    <source>
        <dbReference type="HAMAP-Rule" id="MF_01376"/>
    </source>
</evidence>
<dbReference type="GO" id="GO:0019700">
    <property type="term" value="P:organic phosphonate catabolic process"/>
    <property type="evidence" value="ECO:0007669"/>
    <property type="project" value="UniProtKB-UniRule"/>
</dbReference>
<dbReference type="EMBL" id="NGMS01000001">
    <property type="protein sequence ID" value="OTP27789.1"/>
    <property type="molecule type" value="Genomic_DNA"/>
</dbReference>
<dbReference type="Pfam" id="PF00266">
    <property type="entry name" value="Aminotran_5"/>
    <property type="match status" value="1"/>
</dbReference>
<keyword evidence="2 7" id="KW-0032">Aminotransferase</keyword>
<keyword evidence="5 7" id="KW-0670">Pyruvate</keyword>
<keyword evidence="4 7" id="KW-0663">Pyridoxal phosphate</keyword>
<dbReference type="InterPro" id="IPR015422">
    <property type="entry name" value="PyrdxlP-dep_Trfase_small"/>
</dbReference>
<dbReference type="PANTHER" id="PTHR42778:SF1">
    <property type="entry name" value="2-AMINOETHYLPHOSPHONATE--PYRUVATE TRANSAMINASE"/>
    <property type="match status" value="1"/>
</dbReference>
<accession>A0A1L8UX18</accession>
<keyword evidence="3 7" id="KW-0808">Transferase</keyword>
<evidence type="ECO:0000256" key="6">
    <source>
        <dbReference type="ARBA" id="ARBA00049460"/>
    </source>
</evidence>
<evidence type="ECO:0000256" key="4">
    <source>
        <dbReference type="ARBA" id="ARBA00022898"/>
    </source>
</evidence>
<dbReference type="NCBIfam" id="TIGR03301">
    <property type="entry name" value="PhnW-AepZ"/>
    <property type="match status" value="1"/>
</dbReference>
<proteinExistence type="inferred from homology"/>
<dbReference type="GeneID" id="60999773"/>
<protein>
    <recommendedName>
        <fullName evidence="7">2-aminoethylphosphonate--pyruvate transaminase</fullName>
        <ecNumber evidence="7">2.6.1.37</ecNumber>
    </recommendedName>
    <alternativeName>
        <fullName evidence="7">2-aminoethylphosphonate aminotransferase</fullName>
    </alternativeName>
    <alternativeName>
        <fullName evidence="7">AEP transaminase</fullName>
        <shortName evidence="7">AEPT</shortName>
    </alternativeName>
</protein>
<evidence type="ECO:0000313" key="12">
    <source>
        <dbReference type="EMBL" id="OTP27789.1"/>
    </source>
</evidence>
<comment type="similarity">
    <text evidence="7">Belongs to the class-V pyridoxal-phosphate-dependent aminotransferase family. PhnW subfamily.</text>
</comment>
<feature type="binding site" evidence="8">
    <location>
        <position position="354"/>
    </location>
    <ligand>
        <name>substrate</name>
    </ligand>
</feature>
<dbReference type="InterPro" id="IPR015421">
    <property type="entry name" value="PyrdxlP-dep_Trfase_major"/>
</dbReference>
<dbReference type="Proteomes" id="UP000195024">
    <property type="component" value="Unassembled WGS sequence"/>
</dbReference>
<evidence type="ECO:0000256" key="3">
    <source>
        <dbReference type="ARBA" id="ARBA00022679"/>
    </source>
</evidence>
<comment type="cofactor">
    <cofactor evidence="1 7 9">
        <name>pyridoxal 5'-phosphate</name>
        <dbReference type="ChEBI" id="CHEBI:597326"/>
    </cofactor>
</comment>
<dbReference type="SUPFAM" id="SSF53383">
    <property type="entry name" value="PLP-dependent transferases"/>
    <property type="match status" value="1"/>
</dbReference>
<reference evidence="11 14" key="2">
    <citation type="submission" date="2019-07" db="EMBL/GenBank/DDBJ databases">
        <title>Whole genome shotgun sequence of Enterococcus mundtii NBRC 100490.</title>
        <authorList>
            <person name="Hosoyama A."/>
            <person name="Uohara A."/>
            <person name="Ohji S."/>
            <person name="Ichikawa N."/>
        </authorList>
    </citation>
    <scope>NUCLEOTIDE SEQUENCE [LARGE SCALE GENOMIC DNA]</scope>
    <source>
        <strain evidence="11 14">NBRC 100490</strain>
    </source>
</reference>
<sequence length="383" mass="43038">MSGKTKVIEQYEKEINHSKINYKLLTPGPLTTSRTVKEAMLVDHCTWDDDFKVITQAIRQRLLDLASVSNEAYTAVLMQGSGSFAVESVLSSVVGSTDRLLICTNGAYGQRMVQMAEYHGIDHVIYQVAENEIPQAEKIEELLVLHPDITALAMIHSETTSGILNPLEAISAVTKKHKLCFIVDAMSSFGGIPIPVGELGIDFLVSSANKCIQGVPGFGFVICQKELLKKSAGQARTLSMDLYDQFRVMDIDGKWRFTSPTHTVLAFWQALEELADEGGIDARYDRYQLNNERLRERMAEIGFEAYVSENQGPFITSFKYPESIQFEFQAFYDYLKAHGYAIYPGKISDTDCFRIGNIGEIYLEDIEKVAGLIQQYMEERKND</sequence>
<comment type="caution">
    <text evidence="12">The sequence shown here is derived from an EMBL/GenBank/DDBJ whole genome shotgun (WGS) entry which is preliminary data.</text>
</comment>
<evidence type="ECO:0000259" key="10">
    <source>
        <dbReference type="Pfam" id="PF00266"/>
    </source>
</evidence>